<organism evidence="1 2">
    <name type="scientific">Holotrichia oblita</name>
    <name type="common">Chafer beetle</name>
    <dbReference type="NCBI Taxonomy" id="644536"/>
    <lineage>
        <taxon>Eukaryota</taxon>
        <taxon>Metazoa</taxon>
        <taxon>Ecdysozoa</taxon>
        <taxon>Arthropoda</taxon>
        <taxon>Hexapoda</taxon>
        <taxon>Insecta</taxon>
        <taxon>Pterygota</taxon>
        <taxon>Neoptera</taxon>
        <taxon>Endopterygota</taxon>
        <taxon>Coleoptera</taxon>
        <taxon>Polyphaga</taxon>
        <taxon>Scarabaeiformia</taxon>
        <taxon>Scarabaeidae</taxon>
        <taxon>Melolonthinae</taxon>
        <taxon>Holotrichia</taxon>
    </lineage>
</organism>
<keyword evidence="2" id="KW-1185">Reference proteome</keyword>
<sequence>MAASSADIEEFLSRPLVAWLSTCVKKPEALQVYETFFDGSPLNEVLFVLIRTFAPWRVGTICYRFTRLVVMGKSPASQHALENLRLLLLLLLGCAVQGPTKEHFITKIKELPLETQHDIVECIKQVTNDQSVVLTEDATEQPPDKLYVHLRSLASERDVLFHSWIVDLGQETTATGVSIAAEGVHSNHLAIELADWKARLRKQRQELDEKNELLTECREELEHTNQLIAKLKTENGDLTVEARKGKLYRDEVDAMREKAERADKLEAEERDAVKEKLQELIDENIQLQQVTKDVLHETNTSLSLDSEADEPNSGDNSLSEQLTNNAQTRALKLELENRRLLSTIDSLKEQSFHEFEENT</sequence>
<reference evidence="1" key="1">
    <citation type="submission" date="2022-04" db="EMBL/GenBank/DDBJ databases">
        <title>Chromosome-scale genome assembly of Holotrichia oblita Faldermann.</title>
        <authorList>
            <person name="Rongchong L."/>
        </authorList>
    </citation>
    <scope>NUCLEOTIDE SEQUENCE</scope>
    <source>
        <strain evidence="1">81SQS9</strain>
    </source>
</reference>
<accession>A0ACB9SVN6</accession>
<proteinExistence type="predicted"/>
<dbReference type="EMBL" id="CM043021">
    <property type="protein sequence ID" value="KAI4458598.1"/>
    <property type="molecule type" value="Genomic_DNA"/>
</dbReference>
<evidence type="ECO:0000313" key="1">
    <source>
        <dbReference type="EMBL" id="KAI4458598.1"/>
    </source>
</evidence>
<evidence type="ECO:0000313" key="2">
    <source>
        <dbReference type="Proteomes" id="UP001056778"/>
    </source>
</evidence>
<name>A0ACB9SVN6_HOLOL</name>
<gene>
    <name evidence="1" type="ORF">MML48_7g00009583</name>
</gene>
<comment type="caution">
    <text evidence="1">The sequence shown here is derived from an EMBL/GenBank/DDBJ whole genome shotgun (WGS) entry which is preliminary data.</text>
</comment>
<dbReference type="Proteomes" id="UP001056778">
    <property type="component" value="Chromosome 7"/>
</dbReference>
<protein>
    <submittedName>
        <fullName evidence="1">Hook protein</fullName>
    </submittedName>
</protein>